<accession>A0ABQ0H1G4</accession>
<reference evidence="1 2" key="1">
    <citation type="submission" date="2024-10" db="EMBL/GenBank/DDBJ databases">
        <title>Isolation, draft genome sequencing and identification of Phyllobacterium sp. NSA23, isolated from leaf soil.</title>
        <authorList>
            <person name="Akita H."/>
        </authorList>
    </citation>
    <scope>NUCLEOTIDE SEQUENCE [LARGE SCALE GENOMIC DNA]</scope>
    <source>
        <strain evidence="1 2">NSA23</strain>
    </source>
</reference>
<dbReference type="EMBL" id="BAAFZP010000001">
    <property type="protein sequence ID" value="GAB1582750.1"/>
    <property type="molecule type" value="Genomic_DNA"/>
</dbReference>
<evidence type="ECO:0000313" key="2">
    <source>
        <dbReference type="Proteomes" id="UP001628091"/>
    </source>
</evidence>
<organism evidence="1 2">
    <name type="scientific">Phyllobacterium phragmitis</name>
    <dbReference type="NCBI Taxonomy" id="2670329"/>
    <lineage>
        <taxon>Bacteria</taxon>
        <taxon>Pseudomonadati</taxon>
        <taxon>Pseudomonadota</taxon>
        <taxon>Alphaproteobacteria</taxon>
        <taxon>Hyphomicrobiales</taxon>
        <taxon>Phyllobacteriaceae</taxon>
        <taxon>Phyllobacterium</taxon>
    </lineage>
</organism>
<dbReference type="Proteomes" id="UP001628091">
    <property type="component" value="Unassembled WGS sequence"/>
</dbReference>
<evidence type="ECO:0000313" key="1">
    <source>
        <dbReference type="EMBL" id="GAB1582750.1"/>
    </source>
</evidence>
<protein>
    <submittedName>
        <fullName evidence="1">Uncharacterized protein</fullName>
    </submittedName>
</protein>
<proteinExistence type="predicted"/>
<name>A0ABQ0H1G4_9HYPH</name>
<gene>
    <name evidence="1" type="ORF">PPNSA23_26930</name>
</gene>
<comment type="caution">
    <text evidence="1">The sequence shown here is derived from an EMBL/GenBank/DDBJ whole genome shotgun (WGS) entry which is preliminary data.</text>
</comment>
<keyword evidence="2" id="KW-1185">Reference proteome</keyword>
<sequence>MMGKAVEACTSATIFTELEMDVIIQAAPTDWISPPKLDARLAIQMVRNMSCLNGASGDLRSGTLSSL</sequence>